<evidence type="ECO:0000256" key="3">
    <source>
        <dbReference type="PROSITE-ProRule" id="PRU00023"/>
    </source>
</evidence>
<accession>A0A6T8ZFM7</accession>
<protein>
    <submittedName>
        <fullName evidence="5">Uncharacterized protein</fullName>
    </submittedName>
</protein>
<evidence type="ECO:0000313" key="5">
    <source>
        <dbReference type="EMBL" id="CAE0096641.1"/>
    </source>
</evidence>
<evidence type="ECO:0000313" key="6">
    <source>
        <dbReference type="EMBL" id="CAE0096643.1"/>
    </source>
</evidence>
<evidence type="ECO:0000256" key="1">
    <source>
        <dbReference type="ARBA" id="ARBA00022737"/>
    </source>
</evidence>
<dbReference type="SMART" id="SM00248">
    <property type="entry name" value="ANK"/>
    <property type="match status" value="2"/>
</dbReference>
<dbReference type="Gene3D" id="1.25.40.20">
    <property type="entry name" value="Ankyrin repeat-containing domain"/>
    <property type="match status" value="1"/>
</dbReference>
<dbReference type="InterPro" id="IPR036770">
    <property type="entry name" value="Ankyrin_rpt-contain_sf"/>
</dbReference>
<dbReference type="PROSITE" id="PS50297">
    <property type="entry name" value="ANK_REP_REGION"/>
    <property type="match status" value="2"/>
</dbReference>
<sequence length="620" mass="64996">MRVCGVCCDFAGTMVAVSLRLADPAAQGGRGRTAGEASEPEVAAGSDVSSSLCGASLAVSDGTGDSTWSTQRDLSGCGSIDASCSEDFDQTSRSKRPTIAGDDDLAALADGLARAAADAGWDSAGGARGGEVLRQGPLRHEQGWLRGSRSCWVHLRSNEIFILNPYASSGLTADLPIATSDSAFPPANIRMHGLMRRVPLSEVDALAVTGCRLRARMSDGSDVVLIGKTAAEVHGWKIAIQEARGSSPRRAFLQAALGDALAVRSKATSAEQIRWLCLAASWGETAEVGALLRAGTPASGASRGRGRTALHYAALNGHAAVSKAILAHRADPNLKDRDGISPLEAALEFGHAEVAHVLAQGGAQLTPRAEDLAMMGSSAARLLATLRTEQWHAAHRGGGSFLTGKQHARRQVEEQQRSLRAWREKLEISNPSFNRLGVDEYSLGRHCLEVGAYAPTLDPFRADSPVQMESTQDEVKSHFNLDRVGSQFDYAQIQIGTASPSSLTTDADNGVALESAVDALAVASPRKKISLVVGASSCAASGTGIGIGNGTRDGAPSLDIRSSGPTHGQLSATELSAKEAQRLCKQGVPPELRCLVWPMLLRRASFARSTLPRSMSCGLP</sequence>
<proteinExistence type="predicted"/>
<keyword evidence="2 3" id="KW-0040">ANK repeat</keyword>
<dbReference type="Pfam" id="PF12796">
    <property type="entry name" value="Ank_2"/>
    <property type="match status" value="1"/>
</dbReference>
<keyword evidence="1" id="KW-0677">Repeat</keyword>
<feature type="repeat" description="ANK" evidence="3">
    <location>
        <begin position="305"/>
        <end position="337"/>
    </location>
</feature>
<dbReference type="EMBL" id="HBHX01000754">
    <property type="protein sequence ID" value="CAE0096643.1"/>
    <property type="molecule type" value="Transcribed_RNA"/>
</dbReference>
<evidence type="ECO:0000256" key="4">
    <source>
        <dbReference type="SAM" id="MobiDB-lite"/>
    </source>
</evidence>
<dbReference type="EMBL" id="HBHX01000753">
    <property type="protein sequence ID" value="CAE0096641.1"/>
    <property type="molecule type" value="Transcribed_RNA"/>
</dbReference>
<dbReference type="AlphaFoldDB" id="A0A6T8ZFM7"/>
<reference evidence="5" key="1">
    <citation type="submission" date="2021-01" db="EMBL/GenBank/DDBJ databases">
        <authorList>
            <person name="Corre E."/>
            <person name="Pelletier E."/>
            <person name="Niang G."/>
            <person name="Scheremetjew M."/>
            <person name="Finn R."/>
            <person name="Kale V."/>
            <person name="Holt S."/>
            <person name="Cochrane G."/>
            <person name="Meng A."/>
            <person name="Brown T."/>
            <person name="Cohen L."/>
        </authorList>
    </citation>
    <scope>NUCLEOTIDE SEQUENCE</scope>
    <source>
        <strain evidence="5">CCMP281</strain>
    </source>
</reference>
<feature type="repeat" description="ANK" evidence="3">
    <location>
        <begin position="338"/>
        <end position="370"/>
    </location>
</feature>
<gene>
    <name evidence="5" type="ORF">HERI1096_LOCUS440</name>
    <name evidence="6" type="ORF">HERI1096_LOCUS441</name>
</gene>
<feature type="region of interest" description="Disordered" evidence="4">
    <location>
        <begin position="25"/>
        <end position="47"/>
    </location>
</feature>
<evidence type="ECO:0000256" key="2">
    <source>
        <dbReference type="ARBA" id="ARBA00023043"/>
    </source>
</evidence>
<dbReference type="SUPFAM" id="SSF48403">
    <property type="entry name" value="Ankyrin repeat"/>
    <property type="match status" value="1"/>
</dbReference>
<name>A0A6T8ZFM7_9EUKA</name>
<dbReference type="PROSITE" id="PS50088">
    <property type="entry name" value="ANK_REPEAT"/>
    <property type="match status" value="2"/>
</dbReference>
<dbReference type="InterPro" id="IPR002110">
    <property type="entry name" value="Ankyrin_rpt"/>
</dbReference>
<feature type="region of interest" description="Disordered" evidence="4">
    <location>
        <begin position="545"/>
        <end position="569"/>
    </location>
</feature>
<dbReference type="PANTHER" id="PTHR24171">
    <property type="entry name" value="ANKYRIN REPEAT DOMAIN-CONTAINING PROTEIN 39-RELATED"/>
    <property type="match status" value="1"/>
</dbReference>
<organism evidence="5">
    <name type="scientific">Haptolina ericina</name>
    <dbReference type="NCBI Taxonomy" id="156174"/>
    <lineage>
        <taxon>Eukaryota</taxon>
        <taxon>Haptista</taxon>
        <taxon>Haptophyta</taxon>
        <taxon>Prymnesiophyceae</taxon>
        <taxon>Prymnesiales</taxon>
        <taxon>Prymnesiaceae</taxon>
        <taxon>Haptolina</taxon>
    </lineage>
</organism>